<dbReference type="EMBL" id="LR797203">
    <property type="protein sequence ID" value="CAB4194038.1"/>
    <property type="molecule type" value="Genomic_DNA"/>
</dbReference>
<evidence type="ECO:0000313" key="2">
    <source>
        <dbReference type="EMBL" id="CAB4194038.1"/>
    </source>
</evidence>
<organism evidence="1">
    <name type="scientific">uncultured Caudovirales phage</name>
    <dbReference type="NCBI Taxonomy" id="2100421"/>
    <lineage>
        <taxon>Viruses</taxon>
        <taxon>Duplodnaviria</taxon>
        <taxon>Heunggongvirae</taxon>
        <taxon>Uroviricota</taxon>
        <taxon>Caudoviricetes</taxon>
        <taxon>Peduoviridae</taxon>
        <taxon>Maltschvirus</taxon>
        <taxon>Maltschvirus maltsch</taxon>
    </lineage>
</organism>
<dbReference type="EMBL" id="LR796906">
    <property type="protein sequence ID" value="CAB4173702.1"/>
    <property type="molecule type" value="Genomic_DNA"/>
</dbReference>
<gene>
    <name evidence="2" type="ORF">UFOVP1255_10</name>
    <name evidence="3" type="ORF">UFOVP1496_13</name>
    <name evidence="1" type="ORF">UFOVP973_5</name>
</gene>
<evidence type="ECO:0000313" key="1">
    <source>
        <dbReference type="EMBL" id="CAB4173702.1"/>
    </source>
</evidence>
<proteinExistence type="predicted"/>
<sequence length="427" mass="46115">MSYPVTLTVTFDFSNGPVFGYPFTIGDPQHGILGTNVLANSASDVVDISDQVTKVSTRGAYNLIQDQFVSNTCSVTVIDPNGDWNPQNTASPYYGKLVPLRKLRISATYLGQSYFIFSGYTDSYNYTYPKDQEYGYVQINCSDAFRLFNLANISTVASATAGQDTGTRIGKILDQIQWPSSMRSITTGGSETTCQADPGTNRTALQALKMVEYTEQGAFYIGSTGNAVFKSRAQINSYSGQNPTVFSNGGTDIPYNNIVFAFDDKLIINQTNAQNIGGTMQSASNATSISTYFPHSFTQQNLLAQTNADALNIALLYTATRAFTTLRIDAMTLDLSDPAMVSAGIIAALSLDYFNTVQITNYGQTTSTGGTSTITKTLQVMGASHEITPNTWKATFSVSEPLNASFIIGSSIYGVIGDPNYLSVMSY</sequence>
<evidence type="ECO:0000313" key="3">
    <source>
        <dbReference type="EMBL" id="CAB4216888.1"/>
    </source>
</evidence>
<dbReference type="EMBL" id="LR797440">
    <property type="protein sequence ID" value="CAB4216888.1"/>
    <property type="molecule type" value="Genomic_DNA"/>
</dbReference>
<protein>
    <submittedName>
        <fullName evidence="1">Uncharacterized protein</fullName>
    </submittedName>
</protein>
<name>A0A6J5PR87_9CAUD</name>
<accession>A0A6J5PR87</accession>
<reference evidence="1" key="1">
    <citation type="submission" date="2020-05" db="EMBL/GenBank/DDBJ databases">
        <authorList>
            <person name="Chiriac C."/>
            <person name="Salcher M."/>
            <person name="Ghai R."/>
            <person name="Kavagutti S V."/>
        </authorList>
    </citation>
    <scope>NUCLEOTIDE SEQUENCE</scope>
</reference>